<feature type="transmembrane region" description="Helical" evidence="5">
    <location>
        <begin position="20"/>
        <end position="43"/>
    </location>
</feature>
<sequence length="256" mass="28663">MTLIDRMMSTMESISYYGSWFPAFLAFFGLLYVIGRTLFFCSWTPRQRLVASSCFISLFHGSPAAILGASAILTHPVRGFAFPNSDFQNLVLDYSVAYFTIDLLHLILIRGDPLFIAHHVATLFVFVTCRYVAAHGAFALLVLLVLAEVTSFCQNVWTLAGARKADSPVAANVYKLVSPLFYSMYTLMRVFAGPWFFYKMSAFYLSGKANDVIPKWIAISWIVVVGGAISVSILWISNHWAALFSEKKGNSDKKER</sequence>
<proteinExistence type="predicted"/>
<evidence type="ECO:0000256" key="1">
    <source>
        <dbReference type="ARBA" id="ARBA00004141"/>
    </source>
</evidence>
<dbReference type="EMBL" id="JANAVB010021799">
    <property type="protein sequence ID" value="KAJ6824773.1"/>
    <property type="molecule type" value="Genomic_DNA"/>
</dbReference>
<dbReference type="InterPro" id="IPR040327">
    <property type="entry name" value="At5g14285-like"/>
</dbReference>
<feature type="transmembrane region" description="Helical" evidence="5">
    <location>
        <begin position="218"/>
        <end position="244"/>
    </location>
</feature>
<comment type="caution">
    <text evidence="7">The sequence shown here is derived from an EMBL/GenBank/DDBJ whole genome shotgun (WGS) entry which is preliminary data.</text>
</comment>
<protein>
    <submittedName>
        <fullName evidence="7">TLC domain-containing protein-like</fullName>
    </submittedName>
</protein>
<dbReference type="SMART" id="SM00724">
    <property type="entry name" value="TLC"/>
    <property type="match status" value="1"/>
</dbReference>
<gene>
    <name evidence="7" type="ORF">M6B38_380275</name>
</gene>
<keyword evidence="8" id="KW-1185">Reference proteome</keyword>
<evidence type="ECO:0000313" key="8">
    <source>
        <dbReference type="Proteomes" id="UP001140949"/>
    </source>
</evidence>
<feature type="transmembrane region" description="Helical" evidence="5">
    <location>
        <begin position="87"/>
        <end position="108"/>
    </location>
</feature>
<evidence type="ECO:0000256" key="3">
    <source>
        <dbReference type="ARBA" id="ARBA00022989"/>
    </source>
</evidence>
<reference evidence="7" key="1">
    <citation type="journal article" date="2023" name="GigaByte">
        <title>Genome assembly of the bearded iris, Iris pallida Lam.</title>
        <authorList>
            <person name="Bruccoleri R.E."/>
            <person name="Oakeley E.J."/>
            <person name="Faust A.M.E."/>
            <person name="Altorfer M."/>
            <person name="Dessus-Babus S."/>
            <person name="Burckhardt D."/>
            <person name="Oertli M."/>
            <person name="Naumann U."/>
            <person name="Petersen F."/>
            <person name="Wong J."/>
        </authorList>
    </citation>
    <scope>NUCLEOTIDE SEQUENCE</scope>
    <source>
        <strain evidence="7">GSM-AAB239-AS_SAM_17_03QT</strain>
    </source>
</reference>
<dbReference type="PANTHER" id="PTHR31766:SF2">
    <property type="entry name" value="GLABROUS1 ENHANCER-BINDING PROTEIN-LIKE 2"/>
    <property type="match status" value="1"/>
</dbReference>
<dbReference type="AlphaFoldDB" id="A0AAX6G8H1"/>
<reference evidence="7" key="2">
    <citation type="submission" date="2023-04" db="EMBL/GenBank/DDBJ databases">
        <authorList>
            <person name="Bruccoleri R.E."/>
            <person name="Oakeley E.J."/>
            <person name="Faust A.-M."/>
            <person name="Dessus-Babus S."/>
            <person name="Altorfer M."/>
            <person name="Burckhardt D."/>
            <person name="Oertli M."/>
            <person name="Naumann U."/>
            <person name="Petersen F."/>
            <person name="Wong J."/>
        </authorList>
    </citation>
    <scope>NUCLEOTIDE SEQUENCE</scope>
    <source>
        <strain evidence="7">GSM-AAB239-AS_SAM_17_03QT</strain>
        <tissue evidence="7">Leaf</tissue>
    </source>
</reference>
<keyword evidence="4 5" id="KW-0472">Membrane</keyword>
<organism evidence="7 8">
    <name type="scientific">Iris pallida</name>
    <name type="common">Sweet iris</name>
    <dbReference type="NCBI Taxonomy" id="29817"/>
    <lineage>
        <taxon>Eukaryota</taxon>
        <taxon>Viridiplantae</taxon>
        <taxon>Streptophyta</taxon>
        <taxon>Embryophyta</taxon>
        <taxon>Tracheophyta</taxon>
        <taxon>Spermatophyta</taxon>
        <taxon>Magnoliopsida</taxon>
        <taxon>Liliopsida</taxon>
        <taxon>Asparagales</taxon>
        <taxon>Iridaceae</taxon>
        <taxon>Iridoideae</taxon>
        <taxon>Irideae</taxon>
        <taxon>Iris</taxon>
    </lineage>
</organism>
<name>A0AAX6G8H1_IRIPA</name>
<dbReference type="Proteomes" id="UP001140949">
    <property type="component" value="Unassembled WGS sequence"/>
</dbReference>
<evidence type="ECO:0000256" key="2">
    <source>
        <dbReference type="ARBA" id="ARBA00022692"/>
    </source>
</evidence>
<dbReference type="GO" id="GO:0016020">
    <property type="term" value="C:membrane"/>
    <property type="evidence" value="ECO:0007669"/>
    <property type="project" value="UniProtKB-SubCell"/>
</dbReference>
<keyword evidence="3 5" id="KW-1133">Transmembrane helix</keyword>
<feature type="domain" description="TLC" evidence="6">
    <location>
        <begin position="46"/>
        <end position="248"/>
    </location>
</feature>
<evidence type="ECO:0000256" key="5">
    <source>
        <dbReference type="SAM" id="Phobius"/>
    </source>
</evidence>
<dbReference type="Pfam" id="PF03798">
    <property type="entry name" value="TRAM_LAG1_CLN8"/>
    <property type="match status" value="1"/>
</dbReference>
<comment type="subcellular location">
    <subcellularLocation>
        <location evidence="1">Membrane</location>
        <topology evidence="1">Multi-pass membrane protein</topology>
    </subcellularLocation>
</comment>
<evidence type="ECO:0000259" key="6">
    <source>
        <dbReference type="SMART" id="SM00724"/>
    </source>
</evidence>
<accession>A0AAX6G8H1</accession>
<dbReference type="PANTHER" id="PTHR31766">
    <property type="entry name" value="GLABROUS1 ENHANCER-BINDING PROTEIN-LIKE 2"/>
    <property type="match status" value="1"/>
</dbReference>
<keyword evidence="2 5" id="KW-0812">Transmembrane</keyword>
<dbReference type="InterPro" id="IPR006634">
    <property type="entry name" value="TLC-dom"/>
</dbReference>
<evidence type="ECO:0000256" key="4">
    <source>
        <dbReference type="ARBA" id="ARBA00023136"/>
    </source>
</evidence>
<feature type="transmembrane region" description="Helical" evidence="5">
    <location>
        <begin position="55"/>
        <end position="75"/>
    </location>
</feature>
<feature type="transmembrane region" description="Helical" evidence="5">
    <location>
        <begin position="180"/>
        <end position="198"/>
    </location>
</feature>
<evidence type="ECO:0000313" key="7">
    <source>
        <dbReference type="EMBL" id="KAJ6824773.1"/>
    </source>
</evidence>